<proteinExistence type="predicted"/>
<name>A0AC60Q1L9_IXOPE</name>
<sequence length="167" mass="18277">MAWQIVSADICDPERKNEKEHDRKSEERSRRKVDDEVQLTRSQFFARIKRCAAGLQAHGIKPGDHVCVHLDTSVENLIAMFGFVFAGATLILSYIGLTEGSLMNGELPGFIDVSKLPASDESSFVEVDVPDPANTLAAICYTSGTTALTKGVEITHLSFVANLYTSK</sequence>
<evidence type="ECO:0000313" key="1">
    <source>
        <dbReference type="EMBL" id="KAG0427561.1"/>
    </source>
</evidence>
<evidence type="ECO:0000313" key="2">
    <source>
        <dbReference type="Proteomes" id="UP000805193"/>
    </source>
</evidence>
<dbReference type="EMBL" id="JABSTQ010009615">
    <property type="protein sequence ID" value="KAG0427561.1"/>
    <property type="molecule type" value="Genomic_DNA"/>
</dbReference>
<dbReference type="Proteomes" id="UP000805193">
    <property type="component" value="Unassembled WGS sequence"/>
</dbReference>
<comment type="caution">
    <text evidence="1">The sequence shown here is derived from an EMBL/GenBank/DDBJ whole genome shotgun (WGS) entry which is preliminary data.</text>
</comment>
<reference evidence="1 2" key="1">
    <citation type="journal article" date="2020" name="Cell">
        <title>Large-Scale Comparative Analyses of Tick Genomes Elucidate Their Genetic Diversity and Vector Capacities.</title>
        <authorList>
            <consortium name="Tick Genome and Microbiome Consortium (TIGMIC)"/>
            <person name="Jia N."/>
            <person name="Wang J."/>
            <person name="Shi W."/>
            <person name="Du L."/>
            <person name="Sun Y."/>
            <person name="Zhan W."/>
            <person name="Jiang J.F."/>
            <person name="Wang Q."/>
            <person name="Zhang B."/>
            <person name="Ji P."/>
            <person name="Bell-Sakyi L."/>
            <person name="Cui X.M."/>
            <person name="Yuan T.T."/>
            <person name="Jiang B.G."/>
            <person name="Yang W.F."/>
            <person name="Lam T.T."/>
            <person name="Chang Q.C."/>
            <person name="Ding S.J."/>
            <person name="Wang X.J."/>
            <person name="Zhu J.G."/>
            <person name="Ruan X.D."/>
            <person name="Zhao L."/>
            <person name="Wei J.T."/>
            <person name="Ye R.Z."/>
            <person name="Que T.C."/>
            <person name="Du C.H."/>
            <person name="Zhou Y.H."/>
            <person name="Cheng J.X."/>
            <person name="Dai P.F."/>
            <person name="Guo W.B."/>
            <person name="Han X.H."/>
            <person name="Huang E.J."/>
            <person name="Li L.F."/>
            <person name="Wei W."/>
            <person name="Gao Y.C."/>
            <person name="Liu J.Z."/>
            <person name="Shao H.Z."/>
            <person name="Wang X."/>
            <person name="Wang C.C."/>
            <person name="Yang T.C."/>
            <person name="Huo Q.B."/>
            <person name="Li W."/>
            <person name="Chen H.Y."/>
            <person name="Chen S.E."/>
            <person name="Zhou L.G."/>
            <person name="Ni X.B."/>
            <person name="Tian J.H."/>
            <person name="Sheng Y."/>
            <person name="Liu T."/>
            <person name="Pan Y.S."/>
            <person name="Xia L.Y."/>
            <person name="Li J."/>
            <person name="Zhao F."/>
            <person name="Cao W.C."/>
        </authorList>
    </citation>
    <scope>NUCLEOTIDE SEQUENCE [LARGE SCALE GENOMIC DNA]</scope>
    <source>
        <strain evidence="1">Iper-2018</strain>
    </source>
</reference>
<accession>A0AC60Q1L9</accession>
<gene>
    <name evidence="1" type="ORF">HPB47_025395</name>
</gene>
<organism evidence="1 2">
    <name type="scientific">Ixodes persulcatus</name>
    <name type="common">Taiga tick</name>
    <dbReference type="NCBI Taxonomy" id="34615"/>
    <lineage>
        <taxon>Eukaryota</taxon>
        <taxon>Metazoa</taxon>
        <taxon>Ecdysozoa</taxon>
        <taxon>Arthropoda</taxon>
        <taxon>Chelicerata</taxon>
        <taxon>Arachnida</taxon>
        <taxon>Acari</taxon>
        <taxon>Parasitiformes</taxon>
        <taxon>Ixodida</taxon>
        <taxon>Ixodoidea</taxon>
        <taxon>Ixodidae</taxon>
        <taxon>Ixodinae</taxon>
        <taxon>Ixodes</taxon>
    </lineage>
</organism>
<keyword evidence="2" id="KW-1185">Reference proteome</keyword>
<protein>
    <submittedName>
        <fullName evidence="1">Uncharacterized protein</fullName>
    </submittedName>
</protein>